<feature type="region of interest" description="Disordered" evidence="1">
    <location>
        <begin position="173"/>
        <end position="198"/>
    </location>
</feature>
<evidence type="ECO:0000313" key="4">
    <source>
        <dbReference type="EMBL" id="MBX0303420.1"/>
    </source>
</evidence>
<evidence type="ECO:0000259" key="2">
    <source>
        <dbReference type="Pfam" id="PF01345"/>
    </source>
</evidence>
<dbReference type="AlphaFoldDB" id="A0A8J7YC97"/>
<dbReference type="PANTHER" id="PTHR34351:SF1">
    <property type="entry name" value="SLR1927 PROTEIN"/>
    <property type="match status" value="1"/>
</dbReference>
<accession>A0A8J7YC97</accession>
<proteinExistence type="predicted"/>
<feature type="domain" description="DUF58" evidence="3">
    <location>
        <begin position="196"/>
        <end position="353"/>
    </location>
</feature>
<dbReference type="PANTHER" id="PTHR34351">
    <property type="entry name" value="SLR1927 PROTEIN-RELATED"/>
    <property type="match status" value="1"/>
</dbReference>
<gene>
    <name evidence="4" type="ORF">EGD98_07015</name>
</gene>
<dbReference type="InterPro" id="IPR002881">
    <property type="entry name" value="DUF58"/>
</dbReference>
<organism evidence="4 5">
    <name type="scientific">Haloarcula salinisoli</name>
    <dbReference type="NCBI Taxonomy" id="2487746"/>
    <lineage>
        <taxon>Archaea</taxon>
        <taxon>Methanobacteriati</taxon>
        <taxon>Methanobacteriota</taxon>
        <taxon>Stenosarchaea group</taxon>
        <taxon>Halobacteria</taxon>
        <taxon>Halobacteriales</taxon>
        <taxon>Haloarculaceae</taxon>
        <taxon>Haloarcula</taxon>
    </lineage>
</organism>
<reference evidence="4" key="1">
    <citation type="submission" date="2021-06" db="EMBL/GenBank/DDBJ databases">
        <title>Halomicroarcula sp. F24A a new haloarchaeum isolated from saline soil.</title>
        <authorList>
            <person name="Duran-Viseras A."/>
            <person name="Sanchez-Porro C."/>
            <person name="Ventosa A."/>
        </authorList>
    </citation>
    <scope>NUCLEOTIDE SEQUENCE</scope>
    <source>
        <strain evidence="4">F24A</strain>
    </source>
</reference>
<feature type="domain" description="DUF11" evidence="2">
    <location>
        <begin position="54"/>
        <end position="119"/>
    </location>
</feature>
<protein>
    <submittedName>
        <fullName evidence="4">DUF58 domain-containing protein</fullName>
    </submittedName>
</protein>
<dbReference type="Proteomes" id="UP000783863">
    <property type="component" value="Unassembled WGS sequence"/>
</dbReference>
<evidence type="ECO:0000259" key="3">
    <source>
        <dbReference type="Pfam" id="PF01882"/>
    </source>
</evidence>
<dbReference type="Pfam" id="PF01345">
    <property type="entry name" value="DUF11"/>
    <property type="match status" value="1"/>
</dbReference>
<evidence type="ECO:0000256" key="1">
    <source>
        <dbReference type="SAM" id="MobiDB-lite"/>
    </source>
</evidence>
<dbReference type="InterPro" id="IPR001434">
    <property type="entry name" value="OmcB-like_DUF11"/>
</dbReference>
<dbReference type="RefSeq" id="WP_220587627.1">
    <property type="nucleotide sequence ID" value="NZ_RKLQ01000001.1"/>
</dbReference>
<dbReference type="EMBL" id="RKLQ01000001">
    <property type="protein sequence ID" value="MBX0303420.1"/>
    <property type="molecule type" value="Genomic_DNA"/>
</dbReference>
<evidence type="ECO:0000313" key="5">
    <source>
        <dbReference type="Proteomes" id="UP000783863"/>
    </source>
</evidence>
<comment type="caution">
    <text evidence="4">The sequence shown here is derived from an EMBL/GenBank/DDBJ whole genome shotgun (WGS) entry which is preliminary data.</text>
</comment>
<name>A0A8J7YC97_9EURY</name>
<dbReference type="Pfam" id="PF01882">
    <property type="entry name" value="DUF58"/>
    <property type="match status" value="1"/>
</dbReference>
<keyword evidence="5" id="KW-1185">Reference proteome</keyword>
<sequence length="435" mass="45302">MARRVRWRGAVVATVLLGFVGGIEGNGTLLLAATIPLAYVAYGSVSTASVPETLTVTRQLDPRVAPPGHPVTVTLAVTNDGERTVSDLRVVDPVPEDLAVMKGTPRGGQTLEPGETLTLSYLVVARRGEFDFPPARLRVRGSGAGAVATADRTPAGDTRLVCRLDADAPPLSDVGDKRVGRLTTDSPGDGLTFHSTREYRHGDPAGRIDWRGYAKQGELSTINYDRQVSATVVFVLDARKAARVAAGPGRPTAVELGAYAATRGLNTLLGAGHDVAVAVVGVDGDGPGGLVWLPPGSGSEQRSRAIAVLGEAIDAAPASGRDPTRQARKLGGLVGRAAQFVLVSPLLDDAPVAMVEQWSGSGQSRTVLSPDIVASNTVSGQYEQVQRRTRLARCQAGGARTIDWRRGTPLPTILEATFAVEAHRAGDSVRAGGGG</sequence>